<evidence type="ECO:0000313" key="1">
    <source>
        <dbReference type="EMBL" id="RYC69581.1"/>
    </source>
</evidence>
<name>A0A4Q2UP65_9BACT</name>
<gene>
    <name evidence="1" type="ORF">EQG79_13335</name>
</gene>
<dbReference type="Proteomes" id="UP000290407">
    <property type="component" value="Unassembled WGS sequence"/>
</dbReference>
<keyword evidence="2" id="KW-1185">Reference proteome</keyword>
<proteinExistence type="predicted"/>
<comment type="caution">
    <text evidence="1">The sequence shown here is derived from an EMBL/GenBank/DDBJ whole genome shotgun (WGS) entry which is preliminary data.</text>
</comment>
<evidence type="ECO:0000313" key="2">
    <source>
        <dbReference type="Proteomes" id="UP000290407"/>
    </source>
</evidence>
<reference evidence="1 2" key="1">
    <citation type="submission" date="2019-01" db="EMBL/GenBank/DDBJ databases">
        <title>Spirosoma flava sp. nov., a propanil-degrading bacterium isolated from herbicide-contaminated soil.</title>
        <authorList>
            <person name="Zhang L."/>
            <person name="Jiang J.-D."/>
        </authorList>
    </citation>
    <scope>NUCLEOTIDE SEQUENCE [LARGE SCALE GENOMIC DNA]</scope>
    <source>
        <strain evidence="1 2">TY50</strain>
    </source>
</reference>
<dbReference type="RefSeq" id="WP_077919646.1">
    <property type="nucleotide sequence ID" value="NZ_SBLB01000003.1"/>
</dbReference>
<protein>
    <submittedName>
        <fullName evidence="1">Uncharacterized protein</fullName>
    </submittedName>
</protein>
<sequence length="75" mass="9105">MEDQLFIVYLEGTYLLAGQKQLFYDTQLFSLYDFFVEVWYEKNSDQMTMVRAFQELHRLDPFLVTVSLRELLPDR</sequence>
<dbReference type="AlphaFoldDB" id="A0A4Q2UP65"/>
<organism evidence="1 2">
    <name type="scientific">Spirosoma sordidisoli</name>
    <dbReference type="NCBI Taxonomy" id="2502893"/>
    <lineage>
        <taxon>Bacteria</taxon>
        <taxon>Pseudomonadati</taxon>
        <taxon>Bacteroidota</taxon>
        <taxon>Cytophagia</taxon>
        <taxon>Cytophagales</taxon>
        <taxon>Cytophagaceae</taxon>
        <taxon>Spirosoma</taxon>
    </lineage>
</organism>
<dbReference type="EMBL" id="SBLB01000003">
    <property type="protein sequence ID" value="RYC69581.1"/>
    <property type="molecule type" value="Genomic_DNA"/>
</dbReference>
<accession>A0A4Q2UP65</accession>